<comment type="caution">
    <text evidence="2">The sequence shown here is derived from an EMBL/GenBank/DDBJ whole genome shotgun (WGS) entry which is preliminary data.</text>
</comment>
<evidence type="ECO:0000259" key="1">
    <source>
        <dbReference type="Pfam" id="PF12697"/>
    </source>
</evidence>
<dbReference type="Gene3D" id="3.40.50.1820">
    <property type="entry name" value="alpha/beta hydrolase"/>
    <property type="match status" value="1"/>
</dbReference>
<keyword evidence="3" id="KW-1185">Reference proteome</keyword>
<organism evidence="2 3">
    <name type="scientific">Sanguibacter inulinus</name>
    <dbReference type="NCBI Taxonomy" id="60922"/>
    <lineage>
        <taxon>Bacteria</taxon>
        <taxon>Bacillati</taxon>
        <taxon>Actinomycetota</taxon>
        <taxon>Actinomycetes</taxon>
        <taxon>Micrococcales</taxon>
        <taxon>Sanguibacteraceae</taxon>
        <taxon>Sanguibacter</taxon>
    </lineage>
</organism>
<dbReference type="InterPro" id="IPR050471">
    <property type="entry name" value="AB_hydrolase"/>
</dbReference>
<sequence>MTLTTLTVFARDGFELRAQRGGPKGAPTLVLLQGQANSHRWWTGLRERFEDSLSTLTIDYRGTGGSRGPVEEWTTDTFADDVADVLGYLNITSAAVYGTSMGGRIAQKLAISRPGLVSALVLACTSPGGELAVERSTETRLSIARAEPGEGRRVLHDLFYTPQWPGTPERSHLLGDPTMSRAEARAHLRVSGRHDASAELGQITAPTLVLHGDDDLMTPVVNAERLAEHIPGADLTTYPGYRHGFFEELADEVTAEIRNHLVVHGVLPEPALV</sequence>
<proteinExistence type="predicted"/>
<keyword evidence="2" id="KW-0378">Hydrolase</keyword>
<reference evidence="2 3" key="1">
    <citation type="submission" date="2020-07" db="EMBL/GenBank/DDBJ databases">
        <title>MOT database genomes.</title>
        <authorList>
            <person name="Joseph S."/>
            <person name="Aduse-Opoku J."/>
            <person name="Hashim A."/>
            <person name="Wade W."/>
            <person name="Curtis M."/>
        </authorList>
    </citation>
    <scope>NUCLEOTIDE SEQUENCE [LARGE SCALE GENOMIC DNA]</scope>
    <source>
        <strain evidence="2 3">DSM 100099</strain>
    </source>
</reference>
<gene>
    <name evidence="2" type="ORF">HZZ10_16000</name>
</gene>
<evidence type="ECO:0000313" key="2">
    <source>
        <dbReference type="EMBL" id="NYS95020.1"/>
    </source>
</evidence>
<accession>A0A853EX85</accession>
<dbReference type="SUPFAM" id="SSF53474">
    <property type="entry name" value="alpha/beta-Hydrolases"/>
    <property type="match status" value="1"/>
</dbReference>
<evidence type="ECO:0000313" key="3">
    <source>
        <dbReference type="Proteomes" id="UP000561011"/>
    </source>
</evidence>
<dbReference type="Proteomes" id="UP000561011">
    <property type="component" value="Unassembled WGS sequence"/>
</dbReference>
<dbReference type="PANTHER" id="PTHR43433">
    <property type="entry name" value="HYDROLASE, ALPHA/BETA FOLD FAMILY PROTEIN"/>
    <property type="match status" value="1"/>
</dbReference>
<dbReference type="InterPro" id="IPR000073">
    <property type="entry name" value="AB_hydrolase_1"/>
</dbReference>
<dbReference type="PRINTS" id="PR00111">
    <property type="entry name" value="ABHYDROLASE"/>
</dbReference>
<dbReference type="RefSeq" id="WP_179914255.1">
    <property type="nucleotide sequence ID" value="NZ_JACBYE010000051.1"/>
</dbReference>
<dbReference type="GO" id="GO:0016787">
    <property type="term" value="F:hydrolase activity"/>
    <property type="evidence" value="ECO:0007669"/>
    <property type="project" value="UniProtKB-KW"/>
</dbReference>
<protein>
    <submittedName>
        <fullName evidence="2">Alpha/beta fold hydrolase</fullName>
    </submittedName>
</protein>
<dbReference type="Pfam" id="PF12697">
    <property type="entry name" value="Abhydrolase_6"/>
    <property type="match status" value="1"/>
</dbReference>
<dbReference type="EMBL" id="JACBYE010000051">
    <property type="protein sequence ID" value="NYS95020.1"/>
    <property type="molecule type" value="Genomic_DNA"/>
</dbReference>
<dbReference type="AlphaFoldDB" id="A0A853EX85"/>
<feature type="domain" description="AB hydrolase-1" evidence="1">
    <location>
        <begin position="29"/>
        <end position="254"/>
    </location>
</feature>
<dbReference type="InterPro" id="IPR029058">
    <property type="entry name" value="AB_hydrolase_fold"/>
</dbReference>
<dbReference type="PANTHER" id="PTHR43433:SF5">
    <property type="entry name" value="AB HYDROLASE-1 DOMAIN-CONTAINING PROTEIN"/>
    <property type="match status" value="1"/>
</dbReference>
<name>A0A853EX85_9MICO</name>